<reference evidence="7" key="1">
    <citation type="submission" date="2021-03" db="EMBL/GenBank/DDBJ databases">
        <title>Whole Genome Sequence of Bradyrhizobium sp. Strain 144S4.</title>
        <authorList>
            <person name="Bromfield E.S.P."/>
            <person name="Cloutier S."/>
        </authorList>
    </citation>
    <scope>NUCLEOTIDE SEQUENCE [LARGE SCALE GENOMIC DNA]</scope>
    <source>
        <strain evidence="7">144S4</strain>
    </source>
</reference>
<reference evidence="8 9" key="2">
    <citation type="journal article" date="2022" name="Int. J. Syst. Evol. Microbiol.">
        <title>Strains of Bradyrhizobium barranii sp. nov. associated with legumes native to Canada are symbionts of soybeans and belong to different subspecies (subsp. barranii subsp. nov. and subsp. apii subsp. nov.) and symbiovars (sv. glycinearum and sv. septentrionale).</title>
        <authorList>
            <person name="Bromfield E.S.P."/>
            <person name="Cloutier S."/>
            <person name="Wasai-Hara S."/>
            <person name="Minamisawa K."/>
        </authorList>
    </citation>
    <scope>NUCLEOTIDE SEQUENCE [LARGE SCALE GENOMIC DNA]</scope>
    <source>
        <strain evidence="8 9">144S4</strain>
    </source>
</reference>
<evidence type="ECO:0000256" key="3">
    <source>
        <dbReference type="ARBA" id="ARBA00022723"/>
    </source>
</evidence>
<dbReference type="InterPro" id="IPR011008">
    <property type="entry name" value="Dimeric_a/b-barrel"/>
</dbReference>
<evidence type="ECO:0000256" key="2">
    <source>
        <dbReference type="ARBA" id="ARBA00022559"/>
    </source>
</evidence>
<comment type="cofactor">
    <cofactor evidence="1">
        <name>heme b</name>
        <dbReference type="ChEBI" id="CHEBI:60344"/>
    </cofactor>
</comment>
<keyword evidence="5" id="KW-0408">Iron</keyword>
<sequence>MGTIHYARWFRPAGTENLIFLSNYDGSWESYLEDFIMKAHPGQTAAWCNGVGFPRTRYLIKDGAQNGDQFKRWVRLQQVVAQFWYSRFPELTTDHIRNNALIHDGLARARTDSDARAWLDCLGSMPRPDYVIETDEVQSLVFRGLRALPYSVCALFQFSEQSDPKELAKWLDMLVPGSLNPHEGYPVRATSSLEITFGDRPFRSAPDENTIATFVAFTATGLKKLRVPGPQCSDGLGSFQGVFNIGMANRGRALGDRGGSQGWRWTDGDCNEVAQNPRAADAAILIYGKSIKHCEAILDQHEKAIGSAGRLLHRIDTRPVRTHAAATEKESLEFEHFGFRDGISQPVIHGTQRFSKGALARDTVEPGEFILGYRNNQDHYPPAPLVRADSDLGDCLPIPARPPSRFPAFGRKDPAARDFGRNGSYLVIRELAQDVEGFWKFTSNKANELSGQYPNLANIAGGQITADWVAAKMMGRWRDGTPLVERPGADKGEGLRKHSTHENDFSYALDDPQGMHCPFGSHIRRANPRDSLQPDDPTQQLITNRHRLLRRGRSYEYYTKEGAVAERGLLFVALCTDLERQFEFVQQTWIGSPTFHGLNNEPDPIVAWQAPKTRVFTIPTPSGPVRLHDMESFVDVRAGGYFFLPSRSAIRYLANLNASKWCSDGLPTVRDDKINCLPTATTV</sequence>
<accession>A0A939S5Q9</accession>
<gene>
    <name evidence="8" type="ORF">J4G43_026725</name>
    <name evidence="7" type="ORF">J4G43_28720</name>
</gene>
<dbReference type="InterPro" id="IPR006314">
    <property type="entry name" value="Dyp_peroxidase"/>
</dbReference>
<dbReference type="EMBL" id="JAGEMI010000001">
    <property type="protein sequence ID" value="MBO1864758.1"/>
    <property type="molecule type" value="Genomic_DNA"/>
</dbReference>
<dbReference type="GO" id="GO:0004601">
    <property type="term" value="F:peroxidase activity"/>
    <property type="evidence" value="ECO:0007669"/>
    <property type="project" value="UniProtKB-KW"/>
</dbReference>
<dbReference type="EMBL" id="CP086136">
    <property type="protein sequence ID" value="UEM08398.1"/>
    <property type="molecule type" value="Genomic_DNA"/>
</dbReference>
<proteinExistence type="predicted"/>
<dbReference type="Proteomes" id="UP000664702">
    <property type="component" value="Chromosome"/>
</dbReference>
<dbReference type="PANTHER" id="PTHR30521">
    <property type="entry name" value="DEFERROCHELATASE/PEROXIDASE"/>
    <property type="match status" value="1"/>
</dbReference>
<keyword evidence="2 7" id="KW-0575">Peroxidase</keyword>
<protein>
    <submittedName>
        <fullName evidence="7">Dyp-type peroxidase</fullName>
    </submittedName>
</protein>
<dbReference type="AlphaFoldDB" id="A0A939S5Q9"/>
<feature type="region of interest" description="Disordered" evidence="6">
    <location>
        <begin position="480"/>
        <end position="499"/>
    </location>
</feature>
<name>A0A939S5Q9_9BRAD</name>
<dbReference type="PANTHER" id="PTHR30521:SF5">
    <property type="entry name" value="BLR4509 PROTEIN"/>
    <property type="match status" value="1"/>
</dbReference>
<keyword evidence="4" id="KW-0560">Oxidoreductase</keyword>
<evidence type="ECO:0000256" key="5">
    <source>
        <dbReference type="ARBA" id="ARBA00023004"/>
    </source>
</evidence>
<dbReference type="GO" id="GO:0046872">
    <property type="term" value="F:metal ion binding"/>
    <property type="evidence" value="ECO:0007669"/>
    <property type="project" value="UniProtKB-KW"/>
</dbReference>
<evidence type="ECO:0000256" key="6">
    <source>
        <dbReference type="SAM" id="MobiDB-lite"/>
    </source>
</evidence>
<evidence type="ECO:0000256" key="1">
    <source>
        <dbReference type="ARBA" id="ARBA00001970"/>
    </source>
</evidence>
<dbReference type="PROSITE" id="PS51404">
    <property type="entry name" value="DYP_PEROXIDASE"/>
    <property type="match status" value="1"/>
</dbReference>
<dbReference type="KEGG" id="bban:J4G43_026725"/>
<evidence type="ECO:0000313" key="7">
    <source>
        <dbReference type="EMBL" id="MBO1864758.1"/>
    </source>
</evidence>
<evidence type="ECO:0000256" key="4">
    <source>
        <dbReference type="ARBA" id="ARBA00023002"/>
    </source>
</evidence>
<evidence type="ECO:0000313" key="9">
    <source>
        <dbReference type="Proteomes" id="UP000664702"/>
    </source>
</evidence>
<dbReference type="GO" id="GO:0020037">
    <property type="term" value="F:heme binding"/>
    <property type="evidence" value="ECO:0007669"/>
    <property type="project" value="InterPro"/>
</dbReference>
<dbReference type="SUPFAM" id="SSF54909">
    <property type="entry name" value="Dimeric alpha+beta barrel"/>
    <property type="match status" value="1"/>
</dbReference>
<dbReference type="GO" id="GO:0005829">
    <property type="term" value="C:cytosol"/>
    <property type="evidence" value="ECO:0007669"/>
    <property type="project" value="TreeGrafter"/>
</dbReference>
<dbReference type="RefSeq" id="WP_208086802.1">
    <property type="nucleotide sequence ID" value="NZ_CP086136.1"/>
</dbReference>
<organism evidence="7">
    <name type="scientific">Bradyrhizobium barranii subsp. barranii</name>
    <dbReference type="NCBI Taxonomy" id="2823807"/>
    <lineage>
        <taxon>Bacteria</taxon>
        <taxon>Pseudomonadati</taxon>
        <taxon>Pseudomonadota</taxon>
        <taxon>Alphaproteobacteria</taxon>
        <taxon>Hyphomicrobiales</taxon>
        <taxon>Nitrobacteraceae</taxon>
        <taxon>Bradyrhizobium</taxon>
        <taxon>Bradyrhizobium barranii</taxon>
    </lineage>
</organism>
<feature type="compositionally biased region" description="Basic and acidic residues" evidence="6">
    <location>
        <begin position="487"/>
        <end position="499"/>
    </location>
</feature>
<evidence type="ECO:0000313" key="8">
    <source>
        <dbReference type="EMBL" id="UEM08398.1"/>
    </source>
</evidence>
<keyword evidence="3" id="KW-0479">Metal-binding</keyword>